<dbReference type="Proteomes" id="UP000735302">
    <property type="component" value="Unassembled WGS sequence"/>
</dbReference>
<dbReference type="AlphaFoldDB" id="A0AAV3Z8A2"/>
<reference evidence="1 2" key="1">
    <citation type="journal article" date="2021" name="Elife">
        <title>Chloroplast acquisition without the gene transfer in kleptoplastic sea slugs, Plakobranchus ocellatus.</title>
        <authorList>
            <person name="Maeda T."/>
            <person name="Takahashi S."/>
            <person name="Yoshida T."/>
            <person name="Shimamura S."/>
            <person name="Takaki Y."/>
            <person name="Nagai Y."/>
            <person name="Toyoda A."/>
            <person name="Suzuki Y."/>
            <person name="Arimoto A."/>
            <person name="Ishii H."/>
            <person name="Satoh N."/>
            <person name="Nishiyama T."/>
            <person name="Hasebe M."/>
            <person name="Maruyama T."/>
            <person name="Minagawa J."/>
            <person name="Obokata J."/>
            <person name="Shigenobu S."/>
        </authorList>
    </citation>
    <scope>NUCLEOTIDE SEQUENCE [LARGE SCALE GENOMIC DNA]</scope>
</reference>
<evidence type="ECO:0000313" key="1">
    <source>
        <dbReference type="EMBL" id="GFN90804.1"/>
    </source>
</evidence>
<organism evidence="1 2">
    <name type="scientific">Plakobranchus ocellatus</name>
    <dbReference type="NCBI Taxonomy" id="259542"/>
    <lineage>
        <taxon>Eukaryota</taxon>
        <taxon>Metazoa</taxon>
        <taxon>Spiralia</taxon>
        <taxon>Lophotrochozoa</taxon>
        <taxon>Mollusca</taxon>
        <taxon>Gastropoda</taxon>
        <taxon>Heterobranchia</taxon>
        <taxon>Euthyneura</taxon>
        <taxon>Panpulmonata</taxon>
        <taxon>Sacoglossa</taxon>
        <taxon>Placobranchoidea</taxon>
        <taxon>Plakobranchidae</taxon>
        <taxon>Plakobranchus</taxon>
    </lineage>
</organism>
<dbReference type="EMBL" id="BLXT01002061">
    <property type="protein sequence ID" value="GFN90804.1"/>
    <property type="molecule type" value="Genomic_DNA"/>
</dbReference>
<accession>A0AAV3Z8A2</accession>
<protein>
    <submittedName>
        <fullName evidence="1">Uncharacterized protein</fullName>
    </submittedName>
</protein>
<keyword evidence="2" id="KW-1185">Reference proteome</keyword>
<comment type="caution">
    <text evidence="1">The sequence shown here is derived from an EMBL/GenBank/DDBJ whole genome shotgun (WGS) entry which is preliminary data.</text>
</comment>
<gene>
    <name evidence="1" type="ORF">PoB_001731000</name>
</gene>
<evidence type="ECO:0000313" key="2">
    <source>
        <dbReference type="Proteomes" id="UP000735302"/>
    </source>
</evidence>
<name>A0AAV3Z8A2_9GAST</name>
<sequence length="98" mass="11358">MHNYSLNQQNMTWKDILNHPHPCSGQMQDDRKAPQRVSWANAYRWLIIISNNITMPRPFISRSTIFPIVTNLAKSATALIPQLVIHANFHHIIDGDER</sequence>
<proteinExistence type="predicted"/>